<dbReference type="GO" id="GO:0005886">
    <property type="term" value="C:plasma membrane"/>
    <property type="evidence" value="ECO:0007669"/>
    <property type="project" value="TreeGrafter"/>
</dbReference>
<dbReference type="InterPro" id="IPR035892">
    <property type="entry name" value="C2_domain_sf"/>
</dbReference>
<dbReference type="GeneID" id="111243121"/>
<dbReference type="PANTHER" id="PTHR46848:SF1">
    <property type="entry name" value="REGULATOR OF G-PROTEIN SIGNALING 3"/>
    <property type="match status" value="1"/>
</dbReference>
<feature type="domain" description="C2" evidence="1">
    <location>
        <begin position="423"/>
        <end position="542"/>
    </location>
</feature>
<dbReference type="GO" id="GO:0005634">
    <property type="term" value="C:nucleus"/>
    <property type="evidence" value="ECO:0007669"/>
    <property type="project" value="TreeGrafter"/>
</dbReference>
<dbReference type="InterPro" id="IPR000008">
    <property type="entry name" value="C2_dom"/>
</dbReference>
<dbReference type="OrthoDB" id="6425427at2759"/>
<dbReference type="AlphaFoldDB" id="A0A7M7IXK2"/>
<protein>
    <recommendedName>
        <fullName evidence="1">C2 domain-containing protein</fullName>
    </recommendedName>
</protein>
<evidence type="ECO:0000313" key="3">
    <source>
        <dbReference type="Proteomes" id="UP000594260"/>
    </source>
</evidence>
<name>A0A7M7IXK2_VARDE</name>
<dbReference type="PANTHER" id="PTHR46848">
    <property type="entry name" value="REGULATOR OF G-PROTEIN SIGNALING 3"/>
    <property type="match status" value="1"/>
</dbReference>
<evidence type="ECO:0000313" key="2">
    <source>
        <dbReference type="EnsemblMetazoa" id="XP_022643949"/>
    </source>
</evidence>
<reference evidence="2" key="1">
    <citation type="submission" date="2021-01" db="UniProtKB">
        <authorList>
            <consortium name="EnsemblMetazoa"/>
        </authorList>
    </citation>
    <scope>IDENTIFICATION</scope>
</reference>
<dbReference type="SUPFAM" id="SSF49562">
    <property type="entry name" value="C2 domain (Calcium/lipid-binding domain, CaLB)"/>
    <property type="match status" value="1"/>
</dbReference>
<organism evidence="2 3">
    <name type="scientific">Varroa destructor</name>
    <name type="common">Honeybee mite</name>
    <dbReference type="NCBI Taxonomy" id="109461"/>
    <lineage>
        <taxon>Eukaryota</taxon>
        <taxon>Metazoa</taxon>
        <taxon>Ecdysozoa</taxon>
        <taxon>Arthropoda</taxon>
        <taxon>Chelicerata</taxon>
        <taxon>Arachnida</taxon>
        <taxon>Acari</taxon>
        <taxon>Parasitiformes</taxon>
        <taxon>Mesostigmata</taxon>
        <taxon>Gamasina</taxon>
        <taxon>Dermanyssoidea</taxon>
        <taxon>Varroidae</taxon>
        <taxon>Varroa</taxon>
    </lineage>
</organism>
<proteinExistence type="predicted"/>
<dbReference type="PROSITE" id="PS50004">
    <property type="entry name" value="C2"/>
    <property type="match status" value="1"/>
</dbReference>
<evidence type="ECO:0000259" key="1">
    <source>
        <dbReference type="PROSITE" id="PS50004"/>
    </source>
</evidence>
<sequence>MPFRREGSSQSSVAPTGATAYASIRRSERLASKAAHLLEFDTIISSFRNVHGAGSKGLSNSTYRSFNNNIDQDRSFLNLEQVDRKSGVDVVVGLEMETTLLSPDKVNMNQSIWPVDGSILASDQKIVAMGVAEEVPMPNTAAAGVITGAKREFKRRNVRMSIRRSLRPLANILINGKKKKDNCHQRSIIVDDDMQKHYQAANKNRNMNYLMDDDNEFAHIDQNPPAAVMERRAHRNTICLASSDMNSGDTAIDSSVARPFPSDKLSCRMHSMNPHLNKTNIKCDNLHYEFRVPMVPPELPIFPKPLPRTSLLRQENVPPLPPPRRRSPRISQTLTKFRELEQLHNYEPSSILRLRELSTNPPKRKICLEPTVECAADDENSFVDWRAFAGTSGGYDTDRKRRKTVRFQNKSLGMLRGSELASGKAKLQLCLYINYGHLSVHVIRGANLPLLPDQHELNSYVKVALEPKDVRSQHRSQLVSGTVDPSYDFRLSFELSLGVEEDRSLLITVWHRDYITKQSRLLGFLNFAMKRIIEANRIEGWFRLPSLAITKKTRN</sequence>
<dbReference type="InParanoid" id="A0A7M7IXK2"/>
<accession>A0A7M7IXK2</accession>
<dbReference type="EnsemblMetazoa" id="XM_022788214">
    <property type="protein sequence ID" value="XP_022643949"/>
    <property type="gene ID" value="LOC111243121"/>
</dbReference>
<dbReference type="SMART" id="SM00239">
    <property type="entry name" value="C2"/>
    <property type="match status" value="1"/>
</dbReference>
<dbReference type="RefSeq" id="XP_022643949.1">
    <property type="nucleotide sequence ID" value="XM_022788214.1"/>
</dbReference>
<dbReference type="Proteomes" id="UP000594260">
    <property type="component" value="Unplaced"/>
</dbReference>
<dbReference type="Gene3D" id="2.60.40.150">
    <property type="entry name" value="C2 domain"/>
    <property type="match status" value="1"/>
</dbReference>
<dbReference type="KEGG" id="vde:111243121"/>
<keyword evidence="3" id="KW-1185">Reference proteome</keyword>
<dbReference type="Pfam" id="PF00168">
    <property type="entry name" value="C2"/>
    <property type="match status" value="1"/>
</dbReference>